<feature type="transmembrane region" description="Helical" evidence="6">
    <location>
        <begin position="70"/>
        <end position="91"/>
    </location>
</feature>
<feature type="transmembrane region" description="Helical" evidence="6">
    <location>
        <begin position="103"/>
        <end position="125"/>
    </location>
</feature>
<evidence type="ECO:0000313" key="9">
    <source>
        <dbReference type="Proteomes" id="UP000266385"/>
    </source>
</evidence>
<reference evidence="8 9" key="1">
    <citation type="submission" date="2018-08" db="EMBL/GenBank/DDBJ databases">
        <title>Henriciella mobilis sp. nov., isolated from seawater.</title>
        <authorList>
            <person name="Cheng H."/>
            <person name="Wu Y.-H."/>
            <person name="Xu X.-W."/>
            <person name="Guo L.-L."/>
        </authorList>
    </citation>
    <scope>NUCLEOTIDE SEQUENCE [LARGE SCALE GENOMIC DNA]</scope>
    <source>
        <strain evidence="8 9">JN25</strain>
    </source>
</reference>
<dbReference type="Proteomes" id="UP000266385">
    <property type="component" value="Unassembled WGS sequence"/>
</dbReference>
<dbReference type="RefSeq" id="WP_119377742.1">
    <property type="nucleotide sequence ID" value="NZ_QWFX01000016.1"/>
</dbReference>
<feature type="transmembrane region" description="Helical" evidence="6">
    <location>
        <begin position="281"/>
        <end position="302"/>
    </location>
</feature>
<feature type="transmembrane region" description="Helical" evidence="6">
    <location>
        <begin position="189"/>
        <end position="209"/>
    </location>
</feature>
<dbReference type="InterPro" id="IPR044770">
    <property type="entry name" value="MFS_spinster-like"/>
</dbReference>
<evidence type="ECO:0000256" key="3">
    <source>
        <dbReference type="ARBA" id="ARBA00022692"/>
    </source>
</evidence>
<gene>
    <name evidence="8" type="ORF">D1223_18100</name>
</gene>
<evidence type="ECO:0000256" key="2">
    <source>
        <dbReference type="ARBA" id="ARBA00022448"/>
    </source>
</evidence>
<feature type="transmembrane region" description="Helical" evidence="6">
    <location>
        <begin position="314"/>
        <end position="333"/>
    </location>
</feature>
<feature type="transmembrane region" description="Helical" evidence="6">
    <location>
        <begin position="375"/>
        <end position="400"/>
    </location>
</feature>
<proteinExistence type="predicted"/>
<evidence type="ECO:0000256" key="5">
    <source>
        <dbReference type="ARBA" id="ARBA00023136"/>
    </source>
</evidence>
<keyword evidence="4 6" id="KW-1133">Transmembrane helix</keyword>
<dbReference type="Gene3D" id="1.20.1250.20">
    <property type="entry name" value="MFS general substrate transporter like domains"/>
    <property type="match status" value="1"/>
</dbReference>
<keyword evidence="9" id="KW-1185">Reference proteome</keyword>
<dbReference type="GO" id="GO:0022857">
    <property type="term" value="F:transmembrane transporter activity"/>
    <property type="evidence" value="ECO:0007669"/>
    <property type="project" value="InterPro"/>
</dbReference>
<evidence type="ECO:0000259" key="7">
    <source>
        <dbReference type="PROSITE" id="PS50850"/>
    </source>
</evidence>
<dbReference type="GO" id="GO:0016020">
    <property type="term" value="C:membrane"/>
    <property type="evidence" value="ECO:0007669"/>
    <property type="project" value="UniProtKB-SubCell"/>
</dbReference>
<dbReference type="InterPro" id="IPR011701">
    <property type="entry name" value="MFS"/>
</dbReference>
<dbReference type="InterPro" id="IPR020846">
    <property type="entry name" value="MFS_dom"/>
</dbReference>
<dbReference type="PROSITE" id="PS50850">
    <property type="entry name" value="MFS"/>
    <property type="match status" value="1"/>
</dbReference>
<dbReference type="SUPFAM" id="SSF103473">
    <property type="entry name" value="MFS general substrate transporter"/>
    <property type="match status" value="1"/>
</dbReference>
<feature type="transmembrane region" description="Helical" evidence="6">
    <location>
        <begin position="412"/>
        <end position="435"/>
    </location>
</feature>
<protein>
    <submittedName>
        <fullName evidence="8">MFS transporter</fullName>
    </submittedName>
</protein>
<feature type="transmembrane region" description="Helical" evidence="6">
    <location>
        <begin position="339"/>
        <end position="363"/>
    </location>
</feature>
<dbReference type="AlphaFoldDB" id="A0A399RBE2"/>
<name>A0A399RBE2_9PROT</name>
<sequence>MSNDVPSAGSAVDSQTTQADDPAKTAYSRPLYRYYVLAVLTVVYVFNFVDRQLLVILQEPIKAELNLSDTQLGLLTGFAFALFYVICGIPIARWADKGNRRTIIAIALTIWSVMTAMCGLAANYVHLLLARVGVGVGEAGGSPPAHSMISDIFKPKNRALALSVYSIGIYIGILIGFAAGGFLAEAFSWRLAFFVVGIPGVALALLLLLTVREPIRGWSEGDRKAAEPAPPIGDVARLLWTRISFRHIALAASLQAFIIYGIGNWLPSYFLRTYELDLGTIGAWMALTTGFGGGLGSFFGGWLADKFGAKDVRWYLWVPAILTSLLVPVQLAILLSGQVYFALIMTAPFHFLSAAYLGAVLAVSHNLVSGRMRALTSAVLFFVLNLIGLGLGPVIVGFLSDTFATAGMAAPLGTAMVICGTIAAIWSVIHYVLAANKVTGDIARRQA</sequence>
<dbReference type="PANTHER" id="PTHR23505:SF79">
    <property type="entry name" value="PROTEIN SPINSTER"/>
    <property type="match status" value="1"/>
</dbReference>
<feature type="transmembrane region" description="Helical" evidence="6">
    <location>
        <begin position="31"/>
        <end position="49"/>
    </location>
</feature>
<feature type="transmembrane region" description="Helical" evidence="6">
    <location>
        <begin position="159"/>
        <end position="183"/>
    </location>
</feature>
<dbReference type="CDD" id="cd17328">
    <property type="entry name" value="MFS_spinster_like"/>
    <property type="match status" value="1"/>
</dbReference>
<organism evidence="8 9">
    <name type="scientific">Henriciella mobilis</name>
    <dbReference type="NCBI Taxonomy" id="2305467"/>
    <lineage>
        <taxon>Bacteria</taxon>
        <taxon>Pseudomonadati</taxon>
        <taxon>Pseudomonadota</taxon>
        <taxon>Alphaproteobacteria</taxon>
        <taxon>Hyphomonadales</taxon>
        <taxon>Hyphomonadaceae</taxon>
        <taxon>Henriciella</taxon>
    </lineage>
</organism>
<dbReference type="OrthoDB" id="7473300at2"/>
<feature type="transmembrane region" description="Helical" evidence="6">
    <location>
        <begin position="247"/>
        <end position="266"/>
    </location>
</feature>
<evidence type="ECO:0000256" key="6">
    <source>
        <dbReference type="SAM" id="Phobius"/>
    </source>
</evidence>
<evidence type="ECO:0000313" key="8">
    <source>
        <dbReference type="EMBL" id="RIJ26849.1"/>
    </source>
</evidence>
<keyword evidence="3 6" id="KW-0812">Transmembrane</keyword>
<evidence type="ECO:0000256" key="4">
    <source>
        <dbReference type="ARBA" id="ARBA00022989"/>
    </source>
</evidence>
<dbReference type="InterPro" id="IPR036259">
    <property type="entry name" value="MFS_trans_sf"/>
</dbReference>
<dbReference type="PANTHER" id="PTHR23505">
    <property type="entry name" value="SPINSTER"/>
    <property type="match status" value="1"/>
</dbReference>
<keyword evidence="2" id="KW-0813">Transport</keyword>
<evidence type="ECO:0000256" key="1">
    <source>
        <dbReference type="ARBA" id="ARBA00004141"/>
    </source>
</evidence>
<dbReference type="Pfam" id="PF07690">
    <property type="entry name" value="MFS_1"/>
    <property type="match status" value="1"/>
</dbReference>
<accession>A0A399RBE2</accession>
<comment type="subcellular location">
    <subcellularLocation>
        <location evidence="1">Membrane</location>
        <topology evidence="1">Multi-pass membrane protein</topology>
    </subcellularLocation>
</comment>
<feature type="domain" description="Major facilitator superfamily (MFS) profile" evidence="7">
    <location>
        <begin position="36"/>
        <end position="438"/>
    </location>
</feature>
<keyword evidence="5 6" id="KW-0472">Membrane</keyword>
<dbReference type="EMBL" id="QWFX01000016">
    <property type="protein sequence ID" value="RIJ26849.1"/>
    <property type="molecule type" value="Genomic_DNA"/>
</dbReference>
<comment type="caution">
    <text evidence="8">The sequence shown here is derived from an EMBL/GenBank/DDBJ whole genome shotgun (WGS) entry which is preliminary data.</text>
</comment>